<dbReference type="InterPro" id="IPR000838">
    <property type="entry name" value="RNA_pol_sigma70_ECF_CS"/>
</dbReference>
<keyword evidence="5 6" id="KW-0804">Transcription</keyword>
<dbReference type="CDD" id="cd06171">
    <property type="entry name" value="Sigma70_r4"/>
    <property type="match status" value="1"/>
</dbReference>
<accession>A0ABW2BLY9</accession>
<name>A0ABW2BLY9_9HYPH</name>
<feature type="domain" description="RNA polymerase sigma-70 region 2" evidence="7">
    <location>
        <begin position="77"/>
        <end position="138"/>
    </location>
</feature>
<dbReference type="Pfam" id="PF04542">
    <property type="entry name" value="Sigma70_r2"/>
    <property type="match status" value="1"/>
</dbReference>
<dbReference type="SUPFAM" id="SSF88659">
    <property type="entry name" value="Sigma3 and sigma4 domains of RNA polymerase sigma factors"/>
    <property type="match status" value="1"/>
</dbReference>
<comment type="similarity">
    <text evidence="1 6">Belongs to the sigma-70 factor family. ECF subfamily.</text>
</comment>
<gene>
    <name evidence="9" type="ORF">ACFQE0_15155</name>
</gene>
<comment type="caution">
    <text evidence="9">The sequence shown here is derived from an EMBL/GenBank/DDBJ whole genome shotgun (WGS) entry which is preliminary data.</text>
</comment>
<evidence type="ECO:0000256" key="5">
    <source>
        <dbReference type="ARBA" id="ARBA00023163"/>
    </source>
</evidence>
<dbReference type="InterPro" id="IPR013324">
    <property type="entry name" value="RNA_pol_sigma_r3/r4-like"/>
</dbReference>
<protein>
    <recommendedName>
        <fullName evidence="6">RNA polymerase sigma factor</fullName>
    </recommendedName>
</protein>
<feature type="domain" description="RNA polymerase sigma factor 70 region 4 type 2" evidence="8">
    <location>
        <begin position="164"/>
        <end position="216"/>
    </location>
</feature>
<evidence type="ECO:0000256" key="3">
    <source>
        <dbReference type="ARBA" id="ARBA00023082"/>
    </source>
</evidence>
<dbReference type="EMBL" id="JBHSWN010000001">
    <property type="protein sequence ID" value="MFC6790834.1"/>
    <property type="molecule type" value="Genomic_DNA"/>
</dbReference>
<evidence type="ECO:0000259" key="8">
    <source>
        <dbReference type="Pfam" id="PF08281"/>
    </source>
</evidence>
<dbReference type="NCBIfam" id="TIGR02937">
    <property type="entry name" value="sigma70-ECF"/>
    <property type="match status" value="1"/>
</dbReference>
<evidence type="ECO:0000313" key="9">
    <source>
        <dbReference type="EMBL" id="MFC6790834.1"/>
    </source>
</evidence>
<dbReference type="InterPro" id="IPR039425">
    <property type="entry name" value="RNA_pol_sigma-70-like"/>
</dbReference>
<keyword evidence="3 6" id="KW-0731">Sigma factor</keyword>
<dbReference type="InterPro" id="IPR036388">
    <property type="entry name" value="WH-like_DNA-bd_sf"/>
</dbReference>
<dbReference type="Proteomes" id="UP001596292">
    <property type="component" value="Unassembled WGS sequence"/>
</dbReference>
<dbReference type="PANTHER" id="PTHR43133:SF25">
    <property type="entry name" value="RNA POLYMERASE SIGMA FACTOR RFAY-RELATED"/>
    <property type="match status" value="1"/>
</dbReference>
<evidence type="ECO:0000259" key="7">
    <source>
        <dbReference type="Pfam" id="PF04542"/>
    </source>
</evidence>
<dbReference type="InterPro" id="IPR014284">
    <property type="entry name" value="RNA_pol_sigma-70_dom"/>
</dbReference>
<keyword evidence="4 6" id="KW-0238">DNA-binding</keyword>
<dbReference type="Gene3D" id="1.10.10.10">
    <property type="entry name" value="Winged helix-like DNA-binding domain superfamily/Winged helix DNA-binding domain"/>
    <property type="match status" value="1"/>
</dbReference>
<dbReference type="Gene3D" id="1.10.1740.10">
    <property type="match status" value="1"/>
</dbReference>
<dbReference type="InterPro" id="IPR013249">
    <property type="entry name" value="RNA_pol_sigma70_r4_t2"/>
</dbReference>
<dbReference type="PROSITE" id="PS01063">
    <property type="entry name" value="SIGMA70_ECF"/>
    <property type="match status" value="1"/>
</dbReference>
<evidence type="ECO:0000256" key="2">
    <source>
        <dbReference type="ARBA" id="ARBA00023015"/>
    </source>
</evidence>
<dbReference type="Pfam" id="PF08281">
    <property type="entry name" value="Sigma70_r4_2"/>
    <property type="match status" value="1"/>
</dbReference>
<keyword evidence="2 6" id="KW-0805">Transcription regulation</keyword>
<evidence type="ECO:0000256" key="1">
    <source>
        <dbReference type="ARBA" id="ARBA00010641"/>
    </source>
</evidence>
<organism evidence="9 10">
    <name type="scientific">Methylobacterium komagatae</name>
    <dbReference type="NCBI Taxonomy" id="374425"/>
    <lineage>
        <taxon>Bacteria</taxon>
        <taxon>Pseudomonadati</taxon>
        <taxon>Pseudomonadota</taxon>
        <taxon>Alphaproteobacteria</taxon>
        <taxon>Hyphomicrobiales</taxon>
        <taxon>Methylobacteriaceae</taxon>
        <taxon>Methylobacterium</taxon>
    </lineage>
</organism>
<evidence type="ECO:0000256" key="4">
    <source>
        <dbReference type="ARBA" id="ARBA00023125"/>
    </source>
</evidence>
<dbReference type="PANTHER" id="PTHR43133">
    <property type="entry name" value="RNA POLYMERASE ECF-TYPE SIGMA FACTO"/>
    <property type="match status" value="1"/>
</dbReference>
<reference evidence="10" key="1">
    <citation type="journal article" date="2019" name="Int. J. Syst. Evol. Microbiol.">
        <title>The Global Catalogue of Microorganisms (GCM) 10K type strain sequencing project: providing services to taxonomists for standard genome sequencing and annotation.</title>
        <authorList>
            <consortium name="The Broad Institute Genomics Platform"/>
            <consortium name="The Broad Institute Genome Sequencing Center for Infectious Disease"/>
            <person name="Wu L."/>
            <person name="Ma J."/>
        </authorList>
    </citation>
    <scope>NUCLEOTIDE SEQUENCE [LARGE SCALE GENOMIC DNA]</scope>
    <source>
        <strain evidence="10">CCUG 48316</strain>
    </source>
</reference>
<proteinExistence type="inferred from homology"/>
<evidence type="ECO:0000256" key="6">
    <source>
        <dbReference type="RuleBase" id="RU000716"/>
    </source>
</evidence>
<dbReference type="InterPro" id="IPR013325">
    <property type="entry name" value="RNA_pol_sigma_r2"/>
</dbReference>
<keyword evidence="10" id="KW-1185">Reference proteome</keyword>
<dbReference type="InterPro" id="IPR007627">
    <property type="entry name" value="RNA_pol_sigma70_r2"/>
</dbReference>
<dbReference type="SUPFAM" id="SSF88946">
    <property type="entry name" value="Sigma2 domain of RNA polymerase sigma factors"/>
    <property type="match status" value="1"/>
</dbReference>
<evidence type="ECO:0000313" key="10">
    <source>
        <dbReference type="Proteomes" id="UP001596292"/>
    </source>
</evidence>
<sequence>MQQAIEILEATEEPSDVTAFVFAELGQRLREYYPEAAPIESESRLGKVLSRLTQILGATEANGAAAAFSQELIGIVPRLRRYATSLTRDAVEADDLVQMTLLKAWEFRDRFEPGSNLVAWLFTILRNGHINGRRKYWREVADPDGAHAGTLAEPAAQEHKVELQDLQQALGRLDQPHREALTLIAVEGLTYEAAAAILGCPPGTVKSRVSRARDRLSQELGVV</sequence>